<keyword evidence="9" id="KW-0472">Membrane</keyword>
<dbReference type="PROSITE" id="PS00086">
    <property type="entry name" value="CYTOCHROME_P450"/>
    <property type="match status" value="1"/>
</dbReference>
<protein>
    <submittedName>
        <fullName evidence="10">Cytochrome P450 monooxygenase</fullName>
    </submittedName>
</protein>
<comment type="cofactor">
    <cofactor evidence="1">
        <name>heme</name>
        <dbReference type="ChEBI" id="CHEBI:30413"/>
    </cofactor>
</comment>
<keyword evidence="3 8" id="KW-0349">Heme</keyword>
<dbReference type="InterPro" id="IPR002401">
    <property type="entry name" value="Cyt_P450_E_grp-I"/>
</dbReference>
<accession>A0ABR1S7H4</accession>
<comment type="similarity">
    <text evidence="2 8">Belongs to the cytochrome P450 family.</text>
</comment>
<dbReference type="PANTHER" id="PTHR46206">
    <property type="entry name" value="CYTOCHROME P450"/>
    <property type="match status" value="1"/>
</dbReference>
<dbReference type="PANTHER" id="PTHR46206:SF2">
    <property type="entry name" value="CYTOCHROME P450 MONOOXYGENASE AUSG-RELATED"/>
    <property type="match status" value="1"/>
</dbReference>
<keyword evidence="9" id="KW-0812">Transmembrane</keyword>
<dbReference type="Gene3D" id="1.10.630.10">
    <property type="entry name" value="Cytochrome P450"/>
    <property type="match status" value="1"/>
</dbReference>
<comment type="caution">
    <text evidence="10">The sequence shown here is derived from an EMBL/GenBank/DDBJ whole genome shotgun (WGS) entry which is preliminary data.</text>
</comment>
<dbReference type="Proteomes" id="UP001396898">
    <property type="component" value="Unassembled WGS sequence"/>
</dbReference>
<evidence type="ECO:0000256" key="2">
    <source>
        <dbReference type="ARBA" id="ARBA00010617"/>
    </source>
</evidence>
<keyword evidence="9" id="KW-1133">Transmembrane helix</keyword>
<evidence type="ECO:0000256" key="3">
    <source>
        <dbReference type="ARBA" id="ARBA00022617"/>
    </source>
</evidence>
<evidence type="ECO:0000256" key="4">
    <source>
        <dbReference type="ARBA" id="ARBA00022723"/>
    </source>
</evidence>
<evidence type="ECO:0000256" key="1">
    <source>
        <dbReference type="ARBA" id="ARBA00001971"/>
    </source>
</evidence>
<keyword evidence="4 8" id="KW-0479">Metal-binding</keyword>
<dbReference type="InterPro" id="IPR036396">
    <property type="entry name" value="Cyt_P450_sf"/>
</dbReference>
<dbReference type="InterPro" id="IPR001128">
    <property type="entry name" value="Cyt_P450"/>
</dbReference>
<dbReference type="CDD" id="cd11041">
    <property type="entry name" value="CYP503A1-like"/>
    <property type="match status" value="1"/>
</dbReference>
<gene>
    <name evidence="10" type="ORF">PG991_004779</name>
</gene>
<sequence>MPSFLDDLQYASIIPDGLPLSLVGILATVIIGVIYSILAKERPLAGFPLAAIDGQSPKNSWSFHGPQTITEALAKYSGPFQIMTGTGPKIVLPNRFADEIRSNPALDFQKAFQKDFFTEYEGFSPHRQGLTGGNMIQETVRVKLTQSLGLVTDDLVDETTASLRDIYGENPEWTTAVLKDGVTHLVARLASRVFLGKDICRNERWLQIAKSYTIDSFIAAYIMRMAPALLRPFVYWLVPQGRSIRRAVRDARRIIEPEVGKRIAAVDAARAAGLKPPKVADSLGWMYEVARGSRVDYPASQLSLTMAAIHTTTETTSQAMLDICEHPEVVQQLREEIIRVIGEHGWSKNSVHKLKLLDSFLKESSRVHPLNLSKCPVPMRYGTPKTQREWGERLTWTSRPRTGSMNRYVEREVVLSDGTVLPKGSRIMVATNFEDPVAYPSPGDFDAARFLRRRQEPGQENAWQFVTTTPEHLHFGHGEHACPGRFFAAHLDKVALCHLLLKYDWRFVPAPDGGAGVFPRPTTSRRATAAIGPGRCSSAGAGRRSSWTWSNFVSGVRVMYIYTFRSGQ</sequence>
<dbReference type="Pfam" id="PF00067">
    <property type="entry name" value="p450"/>
    <property type="match status" value="2"/>
</dbReference>
<dbReference type="PRINTS" id="PR00463">
    <property type="entry name" value="EP450I"/>
</dbReference>
<organism evidence="10 11">
    <name type="scientific">Apiospora marii</name>
    <dbReference type="NCBI Taxonomy" id="335849"/>
    <lineage>
        <taxon>Eukaryota</taxon>
        <taxon>Fungi</taxon>
        <taxon>Dikarya</taxon>
        <taxon>Ascomycota</taxon>
        <taxon>Pezizomycotina</taxon>
        <taxon>Sordariomycetes</taxon>
        <taxon>Xylariomycetidae</taxon>
        <taxon>Amphisphaeriales</taxon>
        <taxon>Apiosporaceae</taxon>
        <taxon>Apiospora</taxon>
    </lineage>
</organism>
<keyword evidence="5 8" id="KW-0560">Oxidoreductase</keyword>
<feature type="transmembrane region" description="Helical" evidence="9">
    <location>
        <begin position="20"/>
        <end position="38"/>
    </location>
</feature>
<name>A0ABR1S7H4_9PEZI</name>
<keyword evidence="11" id="KW-1185">Reference proteome</keyword>
<evidence type="ECO:0000256" key="8">
    <source>
        <dbReference type="RuleBase" id="RU000461"/>
    </source>
</evidence>
<evidence type="ECO:0000256" key="9">
    <source>
        <dbReference type="SAM" id="Phobius"/>
    </source>
</evidence>
<evidence type="ECO:0000313" key="11">
    <source>
        <dbReference type="Proteomes" id="UP001396898"/>
    </source>
</evidence>
<reference evidence="10 11" key="1">
    <citation type="submission" date="2023-01" db="EMBL/GenBank/DDBJ databases">
        <title>Analysis of 21 Apiospora genomes using comparative genomics revels a genus with tremendous synthesis potential of carbohydrate active enzymes and secondary metabolites.</title>
        <authorList>
            <person name="Sorensen T."/>
        </authorList>
    </citation>
    <scope>NUCLEOTIDE SEQUENCE [LARGE SCALE GENOMIC DNA]</scope>
    <source>
        <strain evidence="10 11">CBS 20057</strain>
    </source>
</reference>
<dbReference type="InterPro" id="IPR017972">
    <property type="entry name" value="Cyt_P450_CS"/>
</dbReference>
<keyword evidence="6 8" id="KW-0408">Iron</keyword>
<proteinExistence type="inferred from homology"/>
<evidence type="ECO:0000256" key="5">
    <source>
        <dbReference type="ARBA" id="ARBA00023002"/>
    </source>
</evidence>
<keyword evidence="7 8" id="KW-0503">Monooxygenase</keyword>
<evidence type="ECO:0000256" key="6">
    <source>
        <dbReference type="ARBA" id="ARBA00023004"/>
    </source>
</evidence>
<evidence type="ECO:0000313" key="10">
    <source>
        <dbReference type="EMBL" id="KAK8027723.1"/>
    </source>
</evidence>
<dbReference type="GO" id="GO:0004497">
    <property type="term" value="F:monooxygenase activity"/>
    <property type="evidence" value="ECO:0007669"/>
    <property type="project" value="UniProtKB-KW"/>
</dbReference>
<dbReference type="SUPFAM" id="SSF48264">
    <property type="entry name" value="Cytochrome P450"/>
    <property type="match status" value="1"/>
</dbReference>
<dbReference type="EMBL" id="JAQQWI010000007">
    <property type="protein sequence ID" value="KAK8027723.1"/>
    <property type="molecule type" value="Genomic_DNA"/>
</dbReference>
<evidence type="ECO:0000256" key="7">
    <source>
        <dbReference type="ARBA" id="ARBA00023033"/>
    </source>
</evidence>